<organism evidence="1 2">
    <name type="scientific">Mycobacterium shigaense</name>
    <dbReference type="NCBI Taxonomy" id="722731"/>
    <lineage>
        <taxon>Bacteria</taxon>
        <taxon>Bacillati</taxon>
        <taxon>Actinomycetota</taxon>
        <taxon>Actinomycetes</taxon>
        <taxon>Mycobacteriales</taxon>
        <taxon>Mycobacteriaceae</taxon>
        <taxon>Mycobacterium</taxon>
        <taxon>Mycobacterium simiae complex</taxon>
    </lineage>
</organism>
<dbReference type="AlphaFoldDB" id="A0A1Z4EH81"/>
<protein>
    <submittedName>
        <fullName evidence="1">Uncharacterized protein</fullName>
    </submittedName>
</protein>
<accession>A0A1Z4EH81</accession>
<reference evidence="2" key="1">
    <citation type="submission" date="2017-06" db="EMBL/GenBank/DDBJ databases">
        <title>Complete Genome Sequence of Mycobacterium shigaense.</title>
        <authorList>
            <person name="Fukano H."/>
            <person name="Yoshida M."/>
            <person name="Kazumi Y."/>
            <person name="Ogura Y."/>
            <person name="Mitarai S."/>
            <person name="Hayashi T."/>
            <person name="Hoshino Y."/>
        </authorList>
    </citation>
    <scope>NUCLEOTIDE SEQUENCE [LARGE SCALE GENOMIC DNA]</scope>
    <source>
        <strain evidence="2">UN-152</strain>
    </source>
</reference>
<dbReference type="KEGG" id="mshg:MSG_02185"/>
<gene>
    <name evidence="1" type="ORF">MSG_02185</name>
</gene>
<sequence length="53" mass="6158">MGLSLPDGLPETKYEAWWLENCQDFLTEASGWRQRDIGTWRWWRALAATDGTA</sequence>
<dbReference type="EMBL" id="AP018164">
    <property type="protein sequence ID" value="BAX92334.1"/>
    <property type="molecule type" value="Genomic_DNA"/>
</dbReference>
<evidence type="ECO:0000313" key="1">
    <source>
        <dbReference type="EMBL" id="BAX92334.1"/>
    </source>
</evidence>
<proteinExistence type="predicted"/>
<dbReference type="Proteomes" id="UP000217736">
    <property type="component" value="Chromosome"/>
</dbReference>
<name>A0A1Z4EH81_9MYCO</name>
<evidence type="ECO:0000313" key="2">
    <source>
        <dbReference type="Proteomes" id="UP000217736"/>
    </source>
</evidence>
<keyword evidence="2" id="KW-1185">Reference proteome</keyword>